<reference evidence="3 4" key="1">
    <citation type="journal article" date="2016" name="Appl. Microbiol. Biotechnol.">
        <title>Characterization of T-DNA insertion mutants with decreased virulence in the entomopathogenic fungus Beauveria bassiana JEF-007.</title>
        <authorList>
            <person name="Kim S."/>
            <person name="Lee S.J."/>
            <person name="Nai Y.S."/>
            <person name="Yu J.S."/>
            <person name="Lee M.R."/>
            <person name="Yang Y.T."/>
            <person name="Kim J.S."/>
        </authorList>
    </citation>
    <scope>NUCLEOTIDE SEQUENCE [LARGE SCALE GENOMIC DNA]</scope>
    <source>
        <strain evidence="3 4">JEF-007</strain>
    </source>
</reference>
<feature type="region of interest" description="Disordered" evidence="1">
    <location>
        <begin position="62"/>
        <end position="84"/>
    </location>
</feature>
<evidence type="ECO:0000313" key="3">
    <source>
        <dbReference type="EMBL" id="PMB69592.1"/>
    </source>
</evidence>
<protein>
    <recommendedName>
        <fullName evidence="2">HNH nuclease domain-containing protein</fullName>
    </recommendedName>
</protein>
<feature type="compositionally biased region" description="Polar residues" evidence="1">
    <location>
        <begin position="385"/>
        <end position="407"/>
    </location>
</feature>
<dbReference type="Proteomes" id="UP000235728">
    <property type="component" value="Unassembled WGS sequence"/>
</dbReference>
<feature type="domain" description="HNH nuclease" evidence="2">
    <location>
        <begin position="237"/>
        <end position="325"/>
    </location>
</feature>
<sequence length="508" mass="56711">MSAAVTASMRAVGWNVLFTIGPDHDDGFPPSFAGIHQNPREPTATFADMRAELALCFDGSSLGNERNDNDGGNNDDGGNTARNKPWDGIAFALIETPEPESENEQIEYPAWVTDENIDTIVPGVPSINPVKARRTIKYHIHLPTPDRYRHPAYLPHNKTPTDSRLNIMPLRRQVKARSQSPPKRSASGRSSPEKPTYDTDGEYANMVAPANMDIDVDQARKVISEFRMACINRSTRCAITGGGEPWCPGQPIGPGIQAAHVVPQQHYHLYPISNTNASSSDADETMRFNPRLLQEAWRKTWSPHNGILLMVHMHHFFDARLISINPKTLKVRVFVPYEYLEPYHGRQATVASHIDRRALRHHYDMCCIENMAAGYPDLDAPPSDAKSQISTPGAGLANTSGGSTPLTGRTDLAMTPNSGRDLAQRPADGDPSKRQRSTPHDGQDGVPAADEVEFLGEEEDFPAAKRMRLEDTRRFYNGYVTSYNSHEFLWNVNWELAKYKNRELNKYN</sequence>
<evidence type="ECO:0000313" key="4">
    <source>
        <dbReference type="Proteomes" id="UP000235728"/>
    </source>
</evidence>
<evidence type="ECO:0000256" key="1">
    <source>
        <dbReference type="SAM" id="MobiDB-lite"/>
    </source>
</evidence>
<gene>
    <name evidence="3" type="ORF">BM221_004236</name>
</gene>
<organism evidence="3 4">
    <name type="scientific">Beauveria bassiana</name>
    <name type="common">White muscardine disease fungus</name>
    <name type="synonym">Tritirachium shiotae</name>
    <dbReference type="NCBI Taxonomy" id="176275"/>
    <lineage>
        <taxon>Eukaryota</taxon>
        <taxon>Fungi</taxon>
        <taxon>Dikarya</taxon>
        <taxon>Ascomycota</taxon>
        <taxon>Pezizomycotina</taxon>
        <taxon>Sordariomycetes</taxon>
        <taxon>Hypocreomycetidae</taxon>
        <taxon>Hypocreales</taxon>
        <taxon>Cordycipitaceae</taxon>
        <taxon>Beauveria</taxon>
    </lineage>
</organism>
<dbReference type="AlphaFoldDB" id="A0A2N6NQP9"/>
<dbReference type="InterPro" id="IPR003615">
    <property type="entry name" value="HNH_nuc"/>
</dbReference>
<proteinExistence type="predicted"/>
<feature type="compositionally biased region" description="Low complexity" evidence="1">
    <location>
        <begin position="70"/>
        <end position="79"/>
    </location>
</feature>
<accession>A0A2N6NQP9</accession>
<feature type="region of interest" description="Disordered" evidence="1">
    <location>
        <begin position="173"/>
        <end position="201"/>
    </location>
</feature>
<feature type="region of interest" description="Disordered" evidence="1">
    <location>
        <begin position="379"/>
        <end position="447"/>
    </location>
</feature>
<name>A0A2N6NQP9_BEABA</name>
<evidence type="ECO:0000259" key="2">
    <source>
        <dbReference type="Pfam" id="PF13391"/>
    </source>
</evidence>
<feature type="compositionally biased region" description="Basic and acidic residues" evidence="1">
    <location>
        <begin position="427"/>
        <end position="443"/>
    </location>
</feature>
<dbReference type="OMA" id="GNTARNK"/>
<feature type="compositionally biased region" description="Polar residues" evidence="1">
    <location>
        <begin position="176"/>
        <end position="190"/>
    </location>
</feature>
<dbReference type="Pfam" id="PF13391">
    <property type="entry name" value="HNH_2"/>
    <property type="match status" value="1"/>
</dbReference>
<dbReference type="EMBL" id="MRVG01000004">
    <property type="protein sequence ID" value="PMB69592.1"/>
    <property type="molecule type" value="Genomic_DNA"/>
</dbReference>
<comment type="caution">
    <text evidence="3">The sequence shown here is derived from an EMBL/GenBank/DDBJ whole genome shotgun (WGS) entry which is preliminary data.</text>
</comment>